<name>A0A4Y7SS59_COPMI</name>
<comment type="caution">
    <text evidence="1">The sequence shown here is derived from an EMBL/GenBank/DDBJ whole genome shotgun (WGS) entry which is preliminary data.</text>
</comment>
<dbReference type="Proteomes" id="UP000298030">
    <property type="component" value="Unassembled WGS sequence"/>
</dbReference>
<protein>
    <submittedName>
        <fullName evidence="1">Uncharacterized protein</fullName>
    </submittedName>
</protein>
<evidence type="ECO:0000313" key="2">
    <source>
        <dbReference type="Proteomes" id="UP000298030"/>
    </source>
</evidence>
<gene>
    <name evidence="1" type="ORF">FA13DRAFT_1298276</name>
</gene>
<reference evidence="1 2" key="1">
    <citation type="journal article" date="2019" name="Nat. Ecol. Evol.">
        <title>Megaphylogeny resolves global patterns of mushroom evolution.</title>
        <authorList>
            <person name="Varga T."/>
            <person name="Krizsan K."/>
            <person name="Foldi C."/>
            <person name="Dima B."/>
            <person name="Sanchez-Garcia M."/>
            <person name="Sanchez-Ramirez S."/>
            <person name="Szollosi G.J."/>
            <person name="Szarkandi J.G."/>
            <person name="Papp V."/>
            <person name="Albert L."/>
            <person name="Andreopoulos W."/>
            <person name="Angelini C."/>
            <person name="Antonin V."/>
            <person name="Barry K.W."/>
            <person name="Bougher N.L."/>
            <person name="Buchanan P."/>
            <person name="Buyck B."/>
            <person name="Bense V."/>
            <person name="Catcheside P."/>
            <person name="Chovatia M."/>
            <person name="Cooper J."/>
            <person name="Damon W."/>
            <person name="Desjardin D."/>
            <person name="Finy P."/>
            <person name="Geml J."/>
            <person name="Haridas S."/>
            <person name="Hughes K."/>
            <person name="Justo A."/>
            <person name="Karasinski D."/>
            <person name="Kautmanova I."/>
            <person name="Kiss B."/>
            <person name="Kocsube S."/>
            <person name="Kotiranta H."/>
            <person name="LaButti K.M."/>
            <person name="Lechner B.E."/>
            <person name="Liimatainen K."/>
            <person name="Lipzen A."/>
            <person name="Lukacs Z."/>
            <person name="Mihaltcheva S."/>
            <person name="Morgado L.N."/>
            <person name="Niskanen T."/>
            <person name="Noordeloos M.E."/>
            <person name="Ohm R.A."/>
            <person name="Ortiz-Santana B."/>
            <person name="Ovrebo C."/>
            <person name="Racz N."/>
            <person name="Riley R."/>
            <person name="Savchenko A."/>
            <person name="Shiryaev A."/>
            <person name="Soop K."/>
            <person name="Spirin V."/>
            <person name="Szebenyi C."/>
            <person name="Tomsovsky M."/>
            <person name="Tulloss R.E."/>
            <person name="Uehling J."/>
            <person name="Grigoriev I.V."/>
            <person name="Vagvolgyi C."/>
            <person name="Papp T."/>
            <person name="Martin F.M."/>
            <person name="Miettinen O."/>
            <person name="Hibbett D.S."/>
            <person name="Nagy L.G."/>
        </authorList>
    </citation>
    <scope>NUCLEOTIDE SEQUENCE [LARGE SCALE GENOMIC DNA]</scope>
    <source>
        <strain evidence="1 2">FP101781</strain>
    </source>
</reference>
<evidence type="ECO:0000313" key="1">
    <source>
        <dbReference type="EMBL" id="TEB24700.1"/>
    </source>
</evidence>
<keyword evidence="2" id="KW-1185">Reference proteome</keyword>
<dbReference type="AlphaFoldDB" id="A0A4Y7SS59"/>
<proteinExistence type="predicted"/>
<accession>A0A4Y7SS59</accession>
<organism evidence="1 2">
    <name type="scientific">Coprinellus micaceus</name>
    <name type="common">Glistening ink-cap mushroom</name>
    <name type="synonym">Coprinus micaceus</name>
    <dbReference type="NCBI Taxonomy" id="71717"/>
    <lineage>
        <taxon>Eukaryota</taxon>
        <taxon>Fungi</taxon>
        <taxon>Dikarya</taxon>
        <taxon>Basidiomycota</taxon>
        <taxon>Agaricomycotina</taxon>
        <taxon>Agaricomycetes</taxon>
        <taxon>Agaricomycetidae</taxon>
        <taxon>Agaricales</taxon>
        <taxon>Agaricineae</taxon>
        <taxon>Psathyrellaceae</taxon>
        <taxon>Coprinellus</taxon>
    </lineage>
</organism>
<sequence>MERRAARWQALTVTTTYQRRLPMIPKLGRRKVTPIYIPTLSPVLRAHWAKKSISPSFDGPCHHRRHVAFSTLSLAIQDTQNTFQGHSAPSSHMYLLLMSAPPTPSSFKEFNCSGLGEAGELGAAPVLYSRQFSACIIRLVIIYDHLHGLYGRLLLDPNRESQWLV</sequence>
<dbReference type="EMBL" id="QPFP01000064">
    <property type="protein sequence ID" value="TEB24700.1"/>
    <property type="molecule type" value="Genomic_DNA"/>
</dbReference>